<organism evidence="2 3">
    <name type="scientific">Streblomastix strix</name>
    <dbReference type="NCBI Taxonomy" id="222440"/>
    <lineage>
        <taxon>Eukaryota</taxon>
        <taxon>Metamonada</taxon>
        <taxon>Preaxostyla</taxon>
        <taxon>Oxymonadida</taxon>
        <taxon>Streblomastigidae</taxon>
        <taxon>Streblomastix</taxon>
    </lineage>
</organism>
<accession>A0A5J4VA22</accession>
<dbReference type="EMBL" id="SNRW01008572">
    <property type="protein sequence ID" value="KAA6379317.1"/>
    <property type="molecule type" value="Genomic_DNA"/>
</dbReference>
<dbReference type="Proteomes" id="UP000324800">
    <property type="component" value="Unassembled WGS sequence"/>
</dbReference>
<evidence type="ECO:0000313" key="2">
    <source>
        <dbReference type="EMBL" id="KAA6379317.1"/>
    </source>
</evidence>
<evidence type="ECO:0000256" key="1">
    <source>
        <dbReference type="SAM" id="MobiDB-lite"/>
    </source>
</evidence>
<protein>
    <submittedName>
        <fullName evidence="2">Uncharacterized protein</fullName>
    </submittedName>
</protein>
<feature type="region of interest" description="Disordered" evidence="1">
    <location>
        <begin position="141"/>
        <end position="168"/>
    </location>
</feature>
<dbReference type="AlphaFoldDB" id="A0A5J4VA22"/>
<proteinExistence type="predicted"/>
<name>A0A5J4VA22_9EUKA</name>
<sequence>MHGLEEVQYLANKIDYATSLDLKSAFHHITPNLLRGNNKINPYTNKNTLRNQNFELLRRYTSNPLGQINTQNINNGNNENIGTVWMDNFNRQMRNRTEIDNNIPGIDMETERNEFKNVGRKKVKDDIGIEGLVQHNIQEQKRENKIASSADRQTELPETPDKRSVFVSNRIGQSENTSVEDGLWDGITVVNRVVIKELKW</sequence>
<reference evidence="2 3" key="1">
    <citation type="submission" date="2019-03" db="EMBL/GenBank/DDBJ databases">
        <title>Single cell metagenomics reveals metabolic interactions within the superorganism composed of flagellate Streblomastix strix and complex community of Bacteroidetes bacteria on its surface.</title>
        <authorList>
            <person name="Treitli S.C."/>
            <person name="Kolisko M."/>
            <person name="Husnik F."/>
            <person name="Keeling P."/>
            <person name="Hampl V."/>
        </authorList>
    </citation>
    <scope>NUCLEOTIDE SEQUENCE [LARGE SCALE GENOMIC DNA]</scope>
    <source>
        <strain evidence="2">ST1C</strain>
    </source>
</reference>
<evidence type="ECO:0000313" key="3">
    <source>
        <dbReference type="Proteomes" id="UP000324800"/>
    </source>
</evidence>
<feature type="compositionally biased region" description="Basic and acidic residues" evidence="1">
    <location>
        <begin position="152"/>
        <end position="164"/>
    </location>
</feature>
<dbReference type="OrthoDB" id="2286242at2759"/>
<gene>
    <name evidence="2" type="ORF">EZS28_025155</name>
</gene>
<comment type="caution">
    <text evidence="2">The sequence shown here is derived from an EMBL/GenBank/DDBJ whole genome shotgun (WGS) entry which is preliminary data.</text>
</comment>